<evidence type="ECO:0000313" key="2">
    <source>
        <dbReference type="Proteomes" id="UP000281498"/>
    </source>
</evidence>
<organism evidence="1 2">
    <name type="scientific">Salipaludibacillus neizhouensis</name>
    <dbReference type="NCBI Taxonomy" id="885475"/>
    <lineage>
        <taxon>Bacteria</taxon>
        <taxon>Bacillati</taxon>
        <taxon>Bacillota</taxon>
        <taxon>Bacilli</taxon>
        <taxon>Bacillales</taxon>
        <taxon>Bacillaceae</taxon>
    </lineage>
</organism>
<evidence type="ECO:0000313" key="1">
    <source>
        <dbReference type="EMBL" id="RKL65416.1"/>
    </source>
</evidence>
<dbReference type="Pfam" id="PF06949">
    <property type="entry name" value="DUF1292"/>
    <property type="match status" value="1"/>
</dbReference>
<comment type="caution">
    <text evidence="1">The sequence shown here is derived from an EMBL/GenBank/DDBJ whole genome shotgun (WGS) entry which is preliminary data.</text>
</comment>
<protein>
    <submittedName>
        <fullName evidence="1">DUF1292 domain-containing protein</fullName>
    </submittedName>
</protein>
<dbReference type="OrthoDB" id="2626955at2"/>
<dbReference type="AlphaFoldDB" id="A0A3A9KKK3"/>
<dbReference type="RefSeq" id="WP_110935541.1">
    <property type="nucleotide sequence ID" value="NZ_KZ614146.1"/>
</dbReference>
<sequence>MEKLEIGNVFTISDENTEDQEVEVLGTMELDDNEYVAVSFVDELEQESEEVDVFFLKVDNNGAISAIDSDEEFEKVSSGFDEQMDQFE</sequence>
<name>A0A3A9KKK3_9BACI</name>
<keyword evidence="2" id="KW-1185">Reference proteome</keyword>
<dbReference type="Proteomes" id="UP000281498">
    <property type="component" value="Unassembled WGS sequence"/>
</dbReference>
<dbReference type="EMBL" id="PDOE01000017">
    <property type="protein sequence ID" value="RKL65416.1"/>
    <property type="molecule type" value="Genomic_DNA"/>
</dbReference>
<accession>A0A3A9KKK3</accession>
<reference evidence="1 2" key="1">
    <citation type="submission" date="2017-10" db="EMBL/GenBank/DDBJ databases">
        <title>Bacillus sp. nov., a halophilic bacterium isolated from a Keqin Lake.</title>
        <authorList>
            <person name="Wang H."/>
        </authorList>
    </citation>
    <scope>NUCLEOTIDE SEQUENCE [LARGE SCALE GENOMIC DNA]</scope>
    <source>
        <strain evidence="1 2">KCTC 13187</strain>
    </source>
</reference>
<dbReference type="InterPro" id="IPR009711">
    <property type="entry name" value="UPF0473"/>
</dbReference>
<gene>
    <name evidence="1" type="ORF">CR203_20950</name>
</gene>
<proteinExistence type="predicted"/>